<feature type="compositionally biased region" description="Basic and acidic residues" evidence="5">
    <location>
        <begin position="3084"/>
        <end position="3098"/>
    </location>
</feature>
<dbReference type="SMART" id="SM00823">
    <property type="entry name" value="PKS_PP"/>
    <property type="match status" value="7"/>
</dbReference>
<comment type="caution">
    <text evidence="7">The sequence shown here is derived from an EMBL/GenBank/DDBJ whole genome shotgun (WGS) entry which is preliminary data.</text>
</comment>
<dbReference type="Gene3D" id="3.40.50.12780">
    <property type="entry name" value="N-terminal domain of ligase-like"/>
    <property type="match status" value="2"/>
</dbReference>
<dbReference type="Gene3D" id="3.40.50.150">
    <property type="entry name" value="Vaccinia Virus protein VP39"/>
    <property type="match status" value="1"/>
</dbReference>
<dbReference type="InterPro" id="IPR029063">
    <property type="entry name" value="SAM-dependent_MTases_sf"/>
</dbReference>
<dbReference type="Gene3D" id="3.40.50.1820">
    <property type="entry name" value="alpha/beta hydrolase"/>
    <property type="match status" value="1"/>
</dbReference>
<dbReference type="Gene3D" id="3.30.559.30">
    <property type="entry name" value="Nonribosomal peptide synthetase, condensation domain"/>
    <property type="match status" value="7"/>
</dbReference>
<name>A0ABU3AV97_9ACTN</name>
<dbReference type="InterPro" id="IPR042099">
    <property type="entry name" value="ANL_N_sf"/>
</dbReference>
<feature type="domain" description="Carrier" evidence="6">
    <location>
        <begin position="3102"/>
        <end position="3177"/>
    </location>
</feature>
<feature type="domain" description="Carrier" evidence="6">
    <location>
        <begin position="4144"/>
        <end position="4219"/>
    </location>
</feature>
<keyword evidence="3" id="KW-0597">Phosphoprotein</keyword>
<dbReference type="CDD" id="cd17652">
    <property type="entry name" value="A_NRPS_CmdD_like"/>
    <property type="match status" value="1"/>
</dbReference>
<dbReference type="InterPro" id="IPR001242">
    <property type="entry name" value="Condensation_dom"/>
</dbReference>
<evidence type="ECO:0000256" key="2">
    <source>
        <dbReference type="ARBA" id="ARBA00022450"/>
    </source>
</evidence>
<dbReference type="InterPro" id="IPR020806">
    <property type="entry name" value="PKS_PP-bd"/>
</dbReference>
<dbReference type="InterPro" id="IPR020845">
    <property type="entry name" value="AMP-binding_CS"/>
</dbReference>
<dbReference type="NCBIfam" id="NF004282">
    <property type="entry name" value="PRK05691.1"/>
    <property type="match status" value="7"/>
</dbReference>
<dbReference type="CDD" id="cd02440">
    <property type="entry name" value="AdoMet_MTases"/>
    <property type="match status" value="1"/>
</dbReference>
<dbReference type="SUPFAM" id="SSF53474">
    <property type="entry name" value="alpha/beta-Hydrolases"/>
    <property type="match status" value="1"/>
</dbReference>
<proteinExistence type="predicted"/>
<accession>A0ABU3AV97</accession>
<dbReference type="InterPro" id="IPR013217">
    <property type="entry name" value="Methyltransf_12"/>
</dbReference>
<evidence type="ECO:0000313" key="8">
    <source>
        <dbReference type="Proteomes" id="UP001180724"/>
    </source>
</evidence>
<dbReference type="Gene3D" id="3.30.559.10">
    <property type="entry name" value="Chloramphenicol acetyltransferase-like domain"/>
    <property type="match status" value="7"/>
</dbReference>
<dbReference type="SUPFAM" id="SSF53335">
    <property type="entry name" value="S-adenosyl-L-methionine-dependent methyltransferases"/>
    <property type="match status" value="1"/>
</dbReference>
<dbReference type="InterPro" id="IPR000873">
    <property type="entry name" value="AMP-dep_synth/lig_dom"/>
</dbReference>
<evidence type="ECO:0000259" key="6">
    <source>
        <dbReference type="PROSITE" id="PS50075"/>
    </source>
</evidence>
<feature type="domain" description="Carrier" evidence="6">
    <location>
        <begin position="2042"/>
        <end position="2117"/>
    </location>
</feature>
<feature type="region of interest" description="Disordered" evidence="5">
    <location>
        <begin position="6519"/>
        <end position="6544"/>
    </location>
</feature>
<feature type="region of interest" description="Disordered" evidence="5">
    <location>
        <begin position="955"/>
        <end position="974"/>
    </location>
</feature>
<dbReference type="Gene3D" id="3.40.50.980">
    <property type="match status" value="10"/>
</dbReference>
<evidence type="ECO:0000256" key="3">
    <source>
        <dbReference type="ARBA" id="ARBA00022553"/>
    </source>
</evidence>
<feature type="domain" description="Carrier" evidence="6">
    <location>
        <begin position="974"/>
        <end position="1049"/>
    </location>
</feature>
<dbReference type="SUPFAM" id="SSF52777">
    <property type="entry name" value="CoA-dependent acyltransferases"/>
    <property type="match status" value="14"/>
</dbReference>
<dbReference type="RefSeq" id="WP_311578350.1">
    <property type="nucleotide sequence ID" value="NZ_JAVRFH010000036.1"/>
</dbReference>
<dbReference type="Pfam" id="PF00975">
    <property type="entry name" value="Thioesterase"/>
    <property type="match status" value="1"/>
</dbReference>
<dbReference type="CDD" id="cd12117">
    <property type="entry name" value="A_NRPS_Srf_like"/>
    <property type="match status" value="1"/>
</dbReference>
<dbReference type="CDD" id="cd17643">
    <property type="entry name" value="A_NRPS_Cytc1-like"/>
    <property type="match status" value="1"/>
</dbReference>
<dbReference type="PROSITE" id="PS00455">
    <property type="entry name" value="AMP_BINDING"/>
    <property type="match status" value="7"/>
</dbReference>
<dbReference type="CDD" id="cd05930">
    <property type="entry name" value="A_NRPS"/>
    <property type="match status" value="2"/>
</dbReference>
<feature type="region of interest" description="Disordered" evidence="5">
    <location>
        <begin position="2334"/>
        <end position="2355"/>
    </location>
</feature>
<dbReference type="PROSITE" id="PS50075">
    <property type="entry name" value="CARRIER"/>
    <property type="match status" value="7"/>
</dbReference>
<dbReference type="InterPro" id="IPR010071">
    <property type="entry name" value="AA_adenyl_dom"/>
</dbReference>
<feature type="domain" description="Carrier" evidence="6">
    <location>
        <begin position="7643"/>
        <end position="7718"/>
    </location>
</feature>
<dbReference type="Pfam" id="PF00668">
    <property type="entry name" value="Condensation"/>
    <property type="match status" value="7"/>
</dbReference>
<dbReference type="Gene3D" id="3.30.300.30">
    <property type="match status" value="8"/>
</dbReference>
<dbReference type="Pfam" id="PF08242">
    <property type="entry name" value="Methyltransf_12"/>
    <property type="match status" value="1"/>
</dbReference>
<dbReference type="InterPro" id="IPR036736">
    <property type="entry name" value="ACP-like_sf"/>
</dbReference>
<keyword evidence="2" id="KW-0596">Phosphopantetheine</keyword>
<dbReference type="InterPro" id="IPR009081">
    <property type="entry name" value="PP-bd_ACP"/>
</dbReference>
<dbReference type="Pfam" id="PF00501">
    <property type="entry name" value="AMP-binding"/>
    <property type="match status" value="7"/>
</dbReference>
<dbReference type="Proteomes" id="UP001180724">
    <property type="component" value="Unassembled WGS sequence"/>
</dbReference>
<feature type="compositionally biased region" description="Polar residues" evidence="5">
    <location>
        <begin position="6532"/>
        <end position="6543"/>
    </location>
</feature>
<dbReference type="Gene3D" id="2.30.38.10">
    <property type="entry name" value="Luciferase, Domain 3"/>
    <property type="match status" value="5"/>
</dbReference>
<dbReference type="CDD" id="cd17651">
    <property type="entry name" value="A_NRPS_VisG_like"/>
    <property type="match status" value="1"/>
</dbReference>
<feature type="region of interest" description="Disordered" evidence="5">
    <location>
        <begin position="3084"/>
        <end position="3106"/>
    </location>
</feature>
<dbReference type="EMBL" id="JAVRFH010000036">
    <property type="protein sequence ID" value="MDT0614127.1"/>
    <property type="molecule type" value="Genomic_DNA"/>
</dbReference>
<dbReference type="InterPro" id="IPR023213">
    <property type="entry name" value="CAT-like_dom_sf"/>
</dbReference>
<evidence type="ECO:0000256" key="4">
    <source>
        <dbReference type="ARBA" id="ARBA00022737"/>
    </source>
</evidence>
<comment type="cofactor">
    <cofactor evidence="1">
        <name>pantetheine 4'-phosphate</name>
        <dbReference type="ChEBI" id="CHEBI:47942"/>
    </cofactor>
</comment>
<dbReference type="InterPro" id="IPR020802">
    <property type="entry name" value="TesA-like"/>
</dbReference>
<dbReference type="InterPro" id="IPR029058">
    <property type="entry name" value="AB_hydrolase_fold"/>
</dbReference>
<dbReference type="Pfam" id="PF13193">
    <property type="entry name" value="AMP-binding_C"/>
    <property type="match status" value="6"/>
</dbReference>
<dbReference type="NCBIfam" id="NF003417">
    <property type="entry name" value="PRK04813.1"/>
    <property type="match status" value="9"/>
</dbReference>
<dbReference type="SUPFAM" id="SSF47336">
    <property type="entry name" value="ACP-like"/>
    <property type="match status" value="7"/>
</dbReference>
<dbReference type="InterPro" id="IPR001031">
    <property type="entry name" value="Thioesterase"/>
</dbReference>
<evidence type="ECO:0000256" key="1">
    <source>
        <dbReference type="ARBA" id="ARBA00001957"/>
    </source>
</evidence>
<dbReference type="PANTHER" id="PTHR45527:SF1">
    <property type="entry name" value="FATTY ACID SYNTHASE"/>
    <property type="match status" value="1"/>
</dbReference>
<dbReference type="InterPro" id="IPR045851">
    <property type="entry name" value="AMP-bd_C_sf"/>
</dbReference>
<feature type="domain" description="Carrier" evidence="6">
    <location>
        <begin position="5166"/>
        <end position="5241"/>
    </location>
</feature>
<dbReference type="Pfam" id="PF00550">
    <property type="entry name" value="PP-binding"/>
    <property type="match status" value="7"/>
</dbReference>
<dbReference type="PANTHER" id="PTHR45527">
    <property type="entry name" value="NONRIBOSOMAL PEPTIDE SYNTHETASE"/>
    <property type="match status" value="1"/>
</dbReference>
<dbReference type="PROSITE" id="PS00012">
    <property type="entry name" value="PHOSPHOPANTETHEINE"/>
    <property type="match status" value="7"/>
</dbReference>
<dbReference type="SMART" id="SM00824">
    <property type="entry name" value="PKS_TE"/>
    <property type="match status" value="1"/>
</dbReference>
<sequence>MSRRDGDALPLTAAQREIWLAEQSARTSVPGYRVGECLEIHGPVDRELFETALRGVVDEVDALHVTFADDGDGPRQILRESWDWAPAHLDLSTEPDPRAEAMRWMERDLLRPLDLARDPLFGHALIKASPTEYLWYLNYHHLVLDAISSSMLRQRVGEVYSALAEGAAVPPCPFGPLRDLVDSDTAYRASSDFAADRAYWTERFADLPAPTRLTDSPATDPHRPLRLAEERELRRPDALRAAANRSGVRWSRLLVAATALYAHRLTGDQDVVLALPVTARRGADRDLTAVPGTTSNVVPLRLTVRPGMPWRELVAQAAREVETAVAHERYRSEDLLRDLGVPGGIGTAFPLIVNIMAFNSRPDFAGHPASVHHFVSGSTTDLAVWVFDYRDGNPPLLRLHGSPQAYGPGELADHQRRMLALLDALADWDEDEPVGRVPLLTDEEHREPAALGTGPVAQAPAASLPELFREHVRATPDLVALVCGDVSLTYTDLDARANRLAHALIARGAGPERLVAVALPRSAELVVAVLAVLKTGAAFVPVDPEYPAARTALLLDDARPALLVTDSRGAQRLPPTGPADRLLLDDPGTAALVAACPADDPGVAIAPDHPAYVIHTSGSTGRPKGVLPTHGGLLDLLTDLRQQHFAPALKTCRRLRVALTTSVSFDASWNQLLALFAGHELHVLDHATWSDPDALVGYAARHGLDYLEATPTYLQELVAHGLLSDPRWRPALVAAGGEAVPQTLWDQLRSAEGVSCLNLYGPSECTVNSVIAPMGSSPRPVIGRPVTNTRLYVLDGALRPLPTGARGELYIAGAGLARGYLNRPGLTAGRFVADPFGPSGSRMYRTGDLVRWDATGNLEFLGRTDDQVKVRGFRVEPGEIEAVLAEHPQVARAAVTARTEPGGEARLVAYAVPEPGATLTGAALRDHLRARLPRPMVPAAYVLLDALPLTPNGKLDRRALPAPGPEGPAAPGRAPRTATEHLLVGLFAEVLAVPDAGPDDNFFDLGGHSLLATRLVARIRSALGVELRLGDLFDAPTAAELAAAVDRAGRARPALVPQERPDVVPLSFAQRRLWFLHRMEGPSATYNIPLTLRLSGSLDERALEAALADLVERHESLRTVFPVTDGVPCQRVRTAEEARPRLRTTETGAHELPQRLARAARHGFDLAEEPPLRAELFRLTAEEHVLLLVVHHIAGDGWSTGPLSRDLTAAYAARAEGAKPTWSPLPVQYADYALWQRELLGDGTDPDSLLNRQLGYWRRRLAGLPDQVELPFDRPRPTAMSYRGDRLPVRIDAELHQRLRTLARSGGASLFMVLQAGLAALLGKLGAGTDVPIGTPVAGRTDEAADDLVGFFVNTLVLRTDLSGNPSFTELLGRVRTDALAAYAHQDVPFEQLVEALNPARSLAHHPLFQTMLALQNAPLGAFDLPRLRVTTDLAPTGTAKCDLTFILAEQPGGDGLSGVVEYSTDLFDESTVTDIVERWLRLLRAVVADPARRLGQVDALSEEELRALLPAPAGRHEEPPSDSLNALFERRVRQNPAAVAVTDGDVSLTYAELNARANRLAHALIARGVGPERRVALALPRSVEQVVAVLAVLKAGGAYLPVDPAYPAARISHLLRDAGPTLLVTTSRTGDLPGADAVDRLLLDATDLDGLPDTDPAVPLDPRHAAYVIYTSGSTGAPKGVVVPHRNVVRLFDATRELFDFRAQDVWTLFHSYAFDFSVWELWGALLHGGRLVVVDHETSRSPDRFLALLARERVTVLNQTPSAFYQLTQADADAPETGRSLALRTVVFGGEALEHARLASWYERHPDDAPRLVNMYGITETTVHVTHAALDRTGAAAGHIGTALADLRTYVLDAHLRPVAPGVPGELYVAGAGLARGYLDRPGLTAGRFVADPFGAPGSRMYRSGDVVRRAAWGSPGPAAGGGSLRYVGRADQQVKVRGFRIEPGEIEAALAAHPGVAQVAVLARQDRADDTRLVAYAVPAAGAGPRPDELRAHLAERLPQYMVPSAFVVLDALPLTANGKLDHRALPAPDLAPAAHARAPRTAQERILCELFAEVLGVTSAGVDDGFFDLGGHSLLATRLAARIRTTLGVEMPLRTLFEAPTPAALAAALVAAGPAQPALARRERPEAIPLSFAQRRLWFLHQLEDTGASYHISLAWRLSGELDRRALEAAVADVVARHETLRTVFPTVDGVPRQRVLDVEAARPRLLVSRTTEAELADAMARAQARPFDLAVDAPLRAELLELAADEHVFQVVLHHIAGDGWSLGPLAHGLTTAYAARRLGEAPQWAELPVQYVDHTLWQHELLGDAADEDSPLARQTAYWTRQLADLPEQLPLPSDRPRPALASHRGGSVRAELDTDLHRGLRELARTHGTSLFMVLQAGLAVLLSKLGAGDDIPVGSPVAGRSDQAQDELVGYFVNTLVFRTDTSGDPTFAELLGRVRETALAGYAHQDLPFEYLVEVLNPARSLAHHPLFQVMLVLQNAPRADFAPPGLRVADMPPASTTAKLDLLFTLAERHAEDGSPAGIDASVEYARDLYDPATVRTMCARWVRLLRAVVADPRSRLSRFGVLDAEERARLTALGAGPAARPFTESLPELFRAQVRATPDALAVVGPDASLTYAELDARANRLAHALLARGAGPERLVAVALPRSAELVAAVLAVQKTGAAYLPVDPGYPAARIAYMLDDARPVLGVTDARTRGRLPQAGPAEWLVTDDPGTAATVAACPSTDPGVTVHPDHPVYVVYTSGSTGQPKGVVATHGGLANLFAAQHPLVFRTGERMRVGLTTSVSFDASCDQLFALYAGHELHVLDEATWTDPDAYLAYASRAGLHTVGGTPSYLQVLVDHGLLDHPRWRPSFVGLGGEAVPERLWERLRAAEGVSSLNYYGPAECTVDSVCAPLRPHARPVIGRPLDGVRLRLLDAAMQPVPAGVPGELYLAGTGLARGYLDRPGLTAARFVADPSGPAGTRMYRTGDLARWGTDGNLEFLGRTDDQVKVRGFRIELGEIEAALATHPRVARAAVVVRQDRAEDPRLVAYPVPATGAALRPEELRAHLRELLPDYMVPAVFVPLDALPVNASGKLDRRALPEPDTDTTRSGRAPRTPQEQVLGGLFAEVLGVSEVGVDDDFFDLGGHSLLATRLAARVRAALGVELALRTLFQSPTVAGLAAALGDADRARLALRRVERPALVPLSSAQRRLWFLRQMEGADSVYNMPLAWRLTGPLDVPALETALGDVVDRHETLRTLFPAVDGVPHQRVLPPAQARPALSVVPADETDLPDLLARAATWGFDLATEPPLRAEVFRVAADDHVLLLVIHHIAGDGWSLGPLAADLATAYAARRAGEEPRWAPLPVQYADYTLWQRELLGDPADPDSLFARQRAYWTERLADLPEQLRLPADRPRPAASSWSGGRLPITLDADLHAGLVRVGRERGASVYMVLQAALAALLDKLGAGQDIPVGGLIAGRTDQALDDLVGFFVNTQVLRTDTGGDPTFTELLGRVREGALAAYAHQDLPFEHVVEACNPSRSLTRQPLFQVLLALQNVPGTEFALSGLTAEIFPVRTPTAMFDLGFHLLERGGTGGPAEGIVGRVEYSTDLFDAATVEALVARWLRLLASVAADPDRPLSRIDVLTAEERHDLLVARNDTARPVPAVTLPALFQAQVRAVPEAPAVVFEDTVLTYRELNRRANRLAHTLIARGAGPEQVVALRLPRSAELVVAVLAVLKTGAAYLPVDPDYPAARIAYMLGDARPAVVLDDLAAVTPDGELPEHDPAVEADVRHPAYVIYTSGSTGRPKAVVMPAAGLLNLLAWHHESVGGAPGTRTAQFTALSFDVSVQETLSALLYGKTLVVPTEEQRRSAELFAHWLDRHGVEELFAPNLVVEALAEAAEEAGLALPGLRLIAQAGEAMRLGGVVRRFQARRPGLELHNHYGPAETHVITAYPLPADPADCPLPVPIGRPIANCRAYVLDAALRPVAPGVLGELYLAGAGLARGYLNRPGLTATRFVADPYGPGGALMYRTGDLVRWRGDGELEFAGRADHQVKVRGFRVEPGEIEAELAAHPSVAQVAVLAREDRLVAYVVPPAAIVASAAELAAYLRDRVPDHLVPSAFVLLDALPLTPNGKLDRAALPAPAPDAAVGVRAPRTPQEQILCELFAEVLGVPRVGVDDGFFDLGGHSLLATRLVSRVRATLGVELELRSLFRHPTPAGLAAGLHDTGAARKALVPRPRPGAMPLSFAQRRLWFLQQFGAPSATYHLPLALRLSGDLDRAALDQALADVVARHETLRTVFPHTAGIPHQRVVDAAEVPVPLTVRAAGEAEMPALLRAAAVRAFDLTREVPLRAELFALAPDEHVLLLVMHHIVGDGWSMGPLARDLAAAYTSRRGGGAPAWPPLPVTYGDYTLWQHEVLGDEHDEDSLFARQVAYWKEALAGLPEQVPLPADRPRPATMSYRGDLVELRIDAALHASLLEVARRSGATLFMVLQAALAALYTRLGAGTDIPIGSPIAGRTDEALDDLVGFFVNTLVLRTDTSGDPSFAELLGRVRESALAAYAHQDVPFEHLVEVLNPSRSLSHHPLFQTGLVVQNAPGGDFVLPGLRVTGIPVLTGTARLDLTFGFAEEHGPDGAPAGLSGAVEYSTDLFDRATVEALAARWTRLLAAVVAAPDLPIGGIDLLSADERRELLPAAGGEAAGLSLPALFAAQAARTPDAVALVCGDVELTYRQLDVRANRFAHALRARGVGPEHVVAVALPRSVESVVAVLGTLKAGAAYLPVDPAYPAARIAYMLDDARPTVVVDDPALVAGAAGLPETDPGVAVDARHPAYVIYTSGSTGRPKGVVVSHAGVSGLVAAQADRLGVAPGSRVLQFASPSFDASFWDLCAAVLTGAALVLAPSDSPLEALTDRRFGVTHVTLPPSALAAVDGADLTATTLVVAGEACAPELVARWAPGRRVINAYGPTETTVCATMSDPLSPGAGAPPIGRPVAGFRVYVLDERLRVVPPGVAGELYVAGAGLARGYLNRPGLTAGRFVACPFGPAGARMYRTGDVVRRRTDGELEYVGRADDQVKVRGFRIELGEVEAALAEHPDVARAAVLARDDRLVGYAAARPGVAVRPAELAAYLRDRLPDYLVPSAFVLLDALPLTPNGKLDRAALPAPAPDAAVGVRAPRTPQEQILCELFAEVLGVPRVGVDEDFFELGGHSLLATRLAARVRSVLGVEVGLRALFQAPTVAGLAEALNEAGRTRPALTRRERPAAVPLSFAQRRLWFLHRMDGAAATYHIPLALRLTGTLDRTALDAALADVVARHESLRTVFPEVDGVPRQLVLDPATARPRTRLIEISEADLPERLAEFARLPFDLEDEAPLRAELFALAPDTHVLLLVMHHIAGDGWSTGPLARDLAEAYTARFEGRTPNWRALPVQYADYTLWQRDLLGDAADPRSRFAEQLVHWKHQLADLPELLRLPTDRPRPAVAGWHGDHVPLELSPELHASLLELARRSGASLFMVLQAALAALYTRLGAGTDIPIGSPIAGRTDEALDDLVGFFVNTLVLRTDTSGDPSFAELLGRVRESALAAYAHQDVPFEHLVEVLNPSRSLSHHPLFQTILAVQNAPMGRFSLPGLDVTTYAVDTRTAKFDIGVSLVERSGPDGGPAGIVGAVEYATDLFDRSTVTALAARWTRLLEAVTADPDRPIGAIELLGADERHRLLERGNETAREVAAVPVPRAFAAQVAATPDAVALLCGDVELTYRQLDAWANRFAHALIARGVGPEQIVAVALPRAVESVVAVLGVLKAGAAYLPVDPAYPRARIAYMLDDARPALVVDDPALVTGVSAWPETDPVVALDVRHPAYVIYTSGSTGRPKGVVVGHGGIASLVAAQIERFAIEPGSRVLQFASPSFDASVSEICTALLRGAALVLPPTEDPVAALADRDLALTHATVPPSVLAAVPEHSIGLSTLVVAGEACPPELVDRWASGRRMVNAYGPTETTVCATMSDPLTPGTGAPPIGRPIANARVYVLDERLRPVPPGVAGELYVAGAGLARGYLNRPGLTAGRFVACPFGPAGERMYRTGDLVRRRTDGELEYAGRADDQVKVRGFRIEPGEVEAALAEHPDVARAAVLARDDRLVGYVVPLQDEERDSGLETDHVSEWRDIYDALPITPEEAGFGQNFVGWNSSYDTSPIPVEQMREWRDATVTRILALRPRRVLEIGVGTGLLLSGIAPHCETYWATDFSATAIDALSAQIARRDDLAGRTVLQTRPAHDTDGLPTGHFDTVVINSVVQYFPSADYLADVIGKLMKLLAPGGTLFVGDVRNLRLLRPLATAVQLHRTGADGDLAAVRRAVEQAVRVEKELLVDPDFFTVLRERGTDVGAVSVEVKRGRHHNELTRYRYDVTLHKPPVTPAAPRRTAELEWGRQVTGTDELRELLAQRHADLLRITGVPNRRVVREAALARAVQDGDDSLAGLLERLHGPEDSELPDPEDFVALGQEFGRWVGVTWSATQDDAVDVVLADPRACHGAPVEPYRPDAGASRPLSSLTNRPTGSRGTGALIGELREWLRGRLPDHLVPSAFVALQALPLTASGKLDRRALPAPDLGTAGTARAPRTPQEQLLAELFAELLGLAQVGADDSFFDLGGHSLLATRLAARVRATLGAELDVRTLFETPTVAGLAARLDGSGTARPALTARPRPDRVELSFAQRRLWFLHRMDGPSATYNMPLALSLTGVLDRPALHAALADVIARHESLRTVFRETDGVPHQVVLDAERAYPELPVIALDEDRLAERLAATARRGFDLAAQPPLRAELYALAPDRHVLLVVVHHIAADGWSMGPLSADLAAAYTARCRGEEPHWSPLPVQYADYTCWQRGLLGDTADPDSLFSRQLAYWKDELAGIPQQVQLPADRPRPPVATQRGDRVAVALDPDLHQALRDLAAARGASMFMVLQAGLAALLTRLGAGSDIPIGSPIAGRTDEALDDLVGFFVNTLVLRTDTSGDPGFTELLDRVRHKALAAYDHQDVPFEYLVEVVNPARSLSHHPLFQVMLALQNAPVGEFALPGLSSGHLEASTGTSRVDLTFSLAERFRADGCPDGLVGAVEFATDLFEPATVELLFARWARLLRAAVDDPARPIGRIDVLSDEERGRLLSASTGAPAELPEAALPELFARQARATPDAVAVVAGTTELTYRELDRRSNRLARALIGQGVRPETPVAVLLDRSADLVVALLAITKAGGAYVPLDSRFPRTRIELILKEAGAALVLTEDVLTAWVDGELDSSAVEVRCGRQQLAYVMYTSGSTGRPKGVAVTHQDVVGLALSPEWRGGGHERVLMHSPTAFDLSTYELWVPLLSGGTVVVAPPERLDLDLLQHTISRHGVTGLWLTAGLFRLVAEERPDLLAGVREVWTGGDVVSPAAVARVLRACPGIEVVDGYGPTEATTLATFHPVRDLPENAPTVPIGRPMANMRAYVLDAHLRPAPAGLVGELYLAGTGVARGYLDRPGLTAERFTADPFGPPGSRMYRTGDLARWTSEDTLEFAGRSDHQVKLRGLRIEPGEIEAILASCPGVAQAAVVAREDRPGDKRLVAYLVPAPEGAPETAELAGRLRRDLPDYMVPAAFVTLDTLPLTANGKLDRAALPAPEYGATGAGRGPRTPREQLLCDLFAEVLGREQARIDDNFFDLGGHSLLAARLASRVRETLGLELGLRMLFEAPTVAGLSERLVLDDPEDALDVVLPLRSSGTGTPLFCVHPGGGISWSYSGLLNHIGPQHPVYAIQARGLGRPEPLPASFEEMAADYADQIRKIQPQGPYLLLGWSAGGLIAHALACELQARGERTALLAVLDAYPVKDVRFEETPVPTERDVLVGVLDVDPDELGDRELTYAEVAEVLNRRGSALQGLTERQIEVIVHIMINNAKLAVDFVPSVFDGDLLLFNSTIDRDGNDAGPATWHPYLTGRITSHEITTRHNKMTEAGSLAQIGPILAARLAEATGDTTPNQEE</sequence>
<protein>
    <submittedName>
        <fullName evidence="7">Non-ribosomal peptide synthase/polyketide synthase</fullName>
    </submittedName>
</protein>
<gene>
    <name evidence="7" type="ORF">RM812_28495</name>
</gene>
<dbReference type="SUPFAM" id="SSF56801">
    <property type="entry name" value="Acetyl-CoA synthetase-like"/>
    <property type="match status" value="7"/>
</dbReference>
<dbReference type="InterPro" id="IPR025110">
    <property type="entry name" value="AMP-bd_C"/>
</dbReference>
<dbReference type="NCBIfam" id="TIGR01733">
    <property type="entry name" value="AA-adenyl-dom"/>
    <property type="match status" value="7"/>
</dbReference>
<organism evidence="7 8">
    <name type="scientific">Streptomyces lancefieldiae</name>
    <dbReference type="NCBI Taxonomy" id="3075520"/>
    <lineage>
        <taxon>Bacteria</taxon>
        <taxon>Bacillati</taxon>
        <taxon>Actinomycetota</taxon>
        <taxon>Actinomycetes</taxon>
        <taxon>Kitasatosporales</taxon>
        <taxon>Streptomycetaceae</taxon>
        <taxon>Streptomyces</taxon>
    </lineage>
</organism>
<keyword evidence="8" id="KW-1185">Reference proteome</keyword>
<evidence type="ECO:0000313" key="7">
    <source>
        <dbReference type="EMBL" id="MDT0614127.1"/>
    </source>
</evidence>
<reference evidence="7" key="1">
    <citation type="submission" date="2024-05" db="EMBL/GenBank/DDBJ databases">
        <title>30 novel species of actinomycetes from the DSMZ collection.</title>
        <authorList>
            <person name="Nouioui I."/>
        </authorList>
    </citation>
    <scope>NUCLEOTIDE SEQUENCE</scope>
    <source>
        <strain evidence="7">DSM 40712</strain>
    </source>
</reference>
<feature type="domain" description="Carrier" evidence="6">
    <location>
        <begin position="6602"/>
        <end position="6677"/>
    </location>
</feature>
<dbReference type="Gene3D" id="1.10.1200.10">
    <property type="entry name" value="ACP-like"/>
    <property type="match status" value="6"/>
</dbReference>
<dbReference type="CDD" id="cd19540">
    <property type="entry name" value="LCL_NRPS-like"/>
    <property type="match status" value="6"/>
</dbReference>
<evidence type="ECO:0000256" key="5">
    <source>
        <dbReference type="SAM" id="MobiDB-lite"/>
    </source>
</evidence>
<dbReference type="InterPro" id="IPR006162">
    <property type="entry name" value="Ppantetheine_attach_site"/>
</dbReference>
<keyword evidence="4" id="KW-0677">Repeat</keyword>